<feature type="transmembrane region" description="Helical" evidence="6">
    <location>
        <begin position="39"/>
        <end position="65"/>
    </location>
</feature>
<feature type="transmembrane region" description="Helical" evidence="6">
    <location>
        <begin position="6"/>
        <end position="32"/>
    </location>
</feature>
<evidence type="ECO:0000256" key="5">
    <source>
        <dbReference type="ARBA" id="ARBA00023136"/>
    </source>
</evidence>
<evidence type="ECO:0000256" key="1">
    <source>
        <dbReference type="ARBA" id="ARBA00004651"/>
    </source>
</evidence>
<comment type="subcellular location">
    <subcellularLocation>
        <location evidence="1">Cell membrane</location>
        <topology evidence="1">Multi-pass membrane protein</topology>
    </subcellularLocation>
</comment>
<dbReference type="PANTHER" id="PTHR30086:SF20">
    <property type="entry name" value="ARGININE EXPORTER PROTEIN ARGO-RELATED"/>
    <property type="match status" value="1"/>
</dbReference>
<comment type="caution">
    <text evidence="7">The sequence shown here is derived from an EMBL/GenBank/DDBJ whole genome shotgun (WGS) entry which is preliminary data.</text>
</comment>
<sequence length="211" mass="22598">MSDASWIVFAVASAALLAVPGRSALLVMAYALGHGKKTAFATVTGVTLGNMMSIAVALSALWLLLQMPPATYEYAAWFGSAYIVYVAIRTWRAPVAGGLIADNDNLPEEKPLRVIAHCCSETVRNTRNTLFLVVLLPQFMTAGQVLWPQAWEFAATFTALSVATSLAYALAAAKIREILRKHPKRRGITRASGTLLISAGTVTAGYRKIAA</sequence>
<dbReference type="RefSeq" id="WP_110790796.1">
    <property type="nucleotide sequence ID" value="NZ_QJRY01000002.1"/>
</dbReference>
<dbReference type="Proteomes" id="UP000247536">
    <property type="component" value="Unassembled WGS sequence"/>
</dbReference>
<evidence type="ECO:0000256" key="4">
    <source>
        <dbReference type="ARBA" id="ARBA00022989"/>
    </source>
</evidence>
<feature type="transmembrane region" description="Helical" evidence="6">
    <location>
        <begin position="71"/>
        <end position="88"/>
    </location>
</feature>
<evidence type="ECO:0000313" key="7">
    <source>
        <dbReference type="EMBL" id="PYB75413.1"/>
    </source>
</evidence>
<accession>A0ABX5NTU4</accession>
<keyword evidence="8" id="KW-1185">Reference proteome</keyword>
<keyword evidence="5 6" id="KW-0472">Membrane</keyword>
<keyword evidence="2" id="KW-1003">Cell membrane</keyword>
<feature type="transmembrane region" description="Helical" evidence="6">
    <location>
        <begin position="153"/>
        <end position="175"/>
    </location>
</feature>
<name>A0ABX5NTU4_9HYPH</name>
<feature type="transmembrane region" description="Helical" evidence="6">
    <location>
        <begin position="130"/>
        <end position="147"/>
    </location>
</feature>
<evidence type="ECO:0000256" key="3">
    <source>
        <dbReference type="ARBA" id="ARBA00022692"/>
    </source>
</evidence>
<dbReference type="PANTHER" id="PTHR30086">
    <property type="entry name" value="ARGININE EXPORTER PROTEIN ARGO"/>
    <property type="match status" value="1"/>
</dbReference>
<dbReference type="EMBL" id="QJRY01000002">
    <property type="protein sequence ID" value="PYB75413.1"/>
    <property type="molecule type" value="Genomic_DNA"/>
</dbReference>
<dbReference type="Pfam" id="PF01810">
    <property type="entry name" value="LysE"/>
    <property type="match status" value="1"/>
</dbReference>
<evidence type="ECO:0000313" key="8">
    <source>
        <dbReference type="Proteomes" id="UP000247536"/>
    </source>
</evidence>
<protein>
    <submittedName>
        <fullName evidence="7">LysE family translocator</fullName>
    </submittedName>
</protein>
<reference evidence="7 8" key="1">
    <citation type="submission" date="2018-06" db="EMBL/GenBank/DDBJ databases">
        <title>Rhizobium wuzhouense sp. nov., isolated from roots of Oryza officinalis.</title>
        <authorList>
            <person name="Yuan T."/>
        </authorList>
    </citation>
    <scope>NUCLEOTIDE SEQUENCE [LARGE SCALE GENOMIC DNA]</scope>
    <source>
        <strain evidence="7 8">W44</strain>
    </source>
</reference>
<evidence type="ECO:0000256" key="6">
    <source>
        <dbReference type="SAM" id="Phobius"/>
    </source>
</evidence>
<proteinExistence type="predicted"/>
<gene>
    <name evidence="7" type="ORF">DMY87_08205</name>
</gene>
<keyword evidence="4 6" id="KW-1133">Transmembrane helix</keyword>
<dbReference type="InterPro" id="IPR001123">
    <property type="entry name" value="LeuE-type"/>
</dbReference>
<keyword evidence="3 6" id="KW-0812">Transmembrane</keyword>
<organism evidence="7 8">
    <name type="scientific">Rhizobium wuzhouense</name>
    <dbReference type="NCBI Taxonomy" id="1986026"/>
    <lineage>
        <taxon>Bacteria</taxon>
        <taxon>Pseudomonadati</taxon>
        <taxon>Pseudomonadota</taxon>
        <taxon>Alphaproteobacteria</taxon>
        <taxon>Hyphomicrobiales</taxon>
        <taxon>Rhizobiaceae</taxon>
        <taxon>Rhizobium/Agrobacterium group</taxon>
        <taxon>Rhizobium</taxon>
    </lineage>
</organism>
<evidence type="ECO:0000256" key="2">
    <source>
        <dbReference type="ARBA" id="ARBA00022475"/>
    </source>
</evidence>